<evidence type="ECO:0000256" key="1">
    <source>
        <dbReference type="ARBA" id="ARBA00022741"/>
    </source>
</evidence>
<dbReference type="NCBIfam" id="TIGR00231">
    <property type="entry name" value="small_GTP"/>
    <property type="match status" value="1"/>
</dbReference>
<accession>A0AAN7UGS0</accession>
<dbReference type="SMART" id="SM00175">
    <property type="entry name" value="RAB"/>
    <property type="match status" value="1"/>
</dbReference>
<dbReference type="GO" id="GO:0005525">
    <property type="term" value="F:GTP binding"/>
    <property type="evidence" value="ECO:0007669"/>
    <property type="project" value="UniProtKB-KW"/>
</dbReference>
<sequence length="195" mass="22353">MFNFKLVLVGPGGVGKSCLTIQFIAQKFVDEYDPTLEDSYRKQTTVDGEECLLDIYDTAGQEDFSAVRDQYMRTGEGFLCVYSITYLQSFKEIHRLHNHLLKVKDLDSVPFVLVGNKCDLNEYREVSTAEGEELAKKLNCKFLETSAKERINVSESFYELVREVKKARQSNQHSNSQEQNTDQPIKKKKSSCNLL</sequence>
<comment type="caution">
    <text evidence="4">The sequence shown here is derived from an EMBL/GenBank/DDBJ whole genome shotgun (WGS) entry which is preliminary data.</text>
</comment>
<dbReference type="InterPro" id="IPR005225">
    <property type="entry name" value="Small_GTP-bd"/>
</dbReference>
<dbReference type="Gene3D" id="3.40.50.300">
    <property type="entry name" value="P-loop containing nucleotide triphosphate hydrolases"/>
    <property type="match status" value="1"/>
</dbReference>
<dbReference type="GO" id="GO:0007165">
    <property type="term" value="P:signal transduction"/>
    <property type="evidence" value="ECO:0007669"/>
    <property type="project" value="InterPro"/>
</dbReference>
<reference evidence="4 5" key="1">
    <citation type="submission" date="2023-11" db="EMBL/GenBank/DDBJ databases">
        <title>Dfirmibasis_genome.</title>
        <authorList>
            <person name="Edelbroek B."/>
            <person name="Kjellin J."/>
            <person name="Jerlstrom-Hultqvist J."/>
            <person name="Soderbom F."/>
        </authorList>
    </citation>
    <scope>NUCLEOTIDE SEQUENCE [LARGE SCALE GENOMIC DNA]</scope>
    <source>
        <strain evidence="4 5">TNS-C-14</strain>
    </source>
</reference>
<organism evidence="4 5">
    <name type="scientific">Dictyostelium firmibasis</name>
    <dbReference type="NCBI Taxonomy" id="79012"/>
    <lineage>
        <taxon>Eukaryota</taxon>
        <taxon>Amoebozoa</taxon>
        <taxon>Evosea</taxon>
        <taxon>Eumycetozoa</taxon>
        <taxon>Dictyostelia</taxon>
        <taxon>Dictyosteliales</taxon>
        <taxon>Dictyosteliaceae</taxon>
        <taxon>Dictyostelium</taxon>
    </lineage>
</organism>
<dbReference type="PRINTS" id="PR00449">
    <property type="entry name" value="RASTRNSFRMNG"/>
</dbReference>
<keyword evidence="5" id="KW-1185">Reference proteome</keyword>
<evidence type="ECO:0000313" key="5">
    <source>
        <dbReference type="Proteomes" id="UP001344447"/>
    </source>
</evidence>
<evidence type="ECO:0000256" key="3">
    <source>
        <dbReference type="SAM" id="MobiDB-lite"/>
    </source>
</evidence>
<dbReference type="EMBL" id="JAVFKY010000002">
    <property type="protein sequence ID" value="KAK5581448.1"/>
    <property type="molecule type" value="Genomic_DNA"/>
</dbReference>
<dbReference type="Proteomes" id="UP001344447">
    <property type="component" value="Unassembled WGS sequence"/>
</dbReference>
<evidence type="ECO:0000256" key="2">
    <source>
        <dbReference type="ARBA" id="ARBA00023134"/>
    </source>
</evidence>
<dbReference type="SMART" id="SM00173">
    <property type="entry name" value="RAS"/>
    <property type="match status" value="1"/>
</dbReference>
<dbReference type="InterPro" id="IPR020849">
    <property type="entry name" value="Small_GTPase_Ras-type"/>
</dbReference>
<dbReference type="InterPro" id="IPR001806">
    <property type="entry name" value="Small_GTPase"/>
</dbReference>
<feature type="compositionally biased region" description="Low complexity" evidence="3">
    <location>
        <begin position="169"/>
        <end position="180"/>
    </location>
</feature>
<dbReference type="InterPro" id="IPR027417">
    <property type="entry name" value="P-loop_NTPase"/>
</dbReference>
<feature type="region of interest" description="Disordered" evidence="3">
    <location>
        <begin position="168"/>
        <end position="195"/>
    </location>
</feature>
<evidence type="ECO:0000313" key="4">
    <source>
        <dbReference type="EMBL" id="KAK5581448.1"/>
    </source>
</evidence>
<gene>
    <name evidence="4" type="ORF">RB653_001481</name>
</gene>
<dbReference type="AlphaFoldDB" id="A0AAN7UGS0"/>
<dbReference type="PANTHER" id="PTHR24070">
    <property type="entry name" value="RAS, DI-RAS, AND RHEB FAMILY MEMBERS OF SMALL GTPASE SUPERFAMILY"/>
    <property type="match status" value="1"/>
</dbReference>
<proteinExistence type="predicted"/>
<dbReference type="PROSITE" id="PS51420">
    <property type="entry name" value="RHO"/>
    <property type="match status" value="1"/>
</dbReference>
<dbReference type="GO" id="GO:0003924">
    <property type="term" value="F:GTPase activity"/>
    <property type="evidence" value="ECO:0007669"/>
    <property type="project" value="InterPro"/>
</dbReference>
<dbReference type="FunFam" id="3.40.50.300:FF:002309">
    <property type="entry name" value="Ras-related protein Ral-A"/>
    <property type="match status" value="1"/>
</dbReference>
<dbReference type="SUPFAM" id="SSF52540">
    <property type="entry name" value="P-loop containing nucleoside triphosphate hydrolases"/>
    <property type="match status" value="1"/>
</dbReference>
<dbReference type="SMART" id="SM00176">
    <property type="entry name" value="RAN"/>
    <property type="match status" value="1"/>
</dbReference>
<keyword evidence="1" id="KW-0547">Nucleotide-binding</keyword>
<dbReference type="GO" id="GO:0016020">
    <property type="term" value="C:membrane"/>
    <property type="evidence" value="ECO:0007669"/>
    <property type="project" value="InterPro"/>
</dbReference>
<dbReference type="CDD" id="cd00876">
    <property type="entry name" value="Ras"/>
    <property type="match status" value="1"/>
</dbReference>
<dbReference type="SMART" id="SM00174">
    <property type="entry name" value="RHO"/>
    <property type="match status" value="1"/>
</dbReference>
<dbReference type="PROSITE" id="PS51421">
    <property type="entry name" value="RAS"/>
    <property type="match status" value="1"/>
</dbReference>
<dbReference type="PROSITE" id="PS51419">
    <property type="entry name" value="RAB"/>
    <property type="match status" value="1"/>
</dbReference>
<keyword evidence="2" id="KW-0342">GTP-binding</keyword>
<feature type="compositionally biased region" description="Basic residues" evidence="3">
    <location>
        <begin position="186"/>
        <end position="195"/>
    </location>
</feature>
<protein>
    <submittedName>
        <fullName evidence="4">Uncharacterized protein</fullName>
    </submittedName>
</protein>
<dbReference type="Pfam" id="PF00071">
    <property type="entry name" value="Ras"/>
    <property type="match status" value="1"/>
</dbReference>
<name>A0AAN7UGS0_9MYCE</name>